<dbReference type="AlphaFoldDB" id="A0ABD1ZLU2"/>
<comment type="caution">
    <text evidence="2">The sequence shown here is derived from an EMBL/GenBank/DDBJ whole genome shotgun (WGS) entry which is preliminary data.</text>
</comment>
<evidence type="ECO:0000256" key="1">
    <source>
        <dbReference type="SAM" id="MobiDB-lite"/>
    </source>
</evidence>
<feature type="compositionally biased region" description="Polar residues" evidence="1">
    <location>
        <begin position="48"/>
        <end position="57"/>
    </location>
</feature>
<accession>A0ABD1ZLU2</accession>
<protein>
    <submittedName>
        <fullName evidence="2">Uncharacterized protein</fullName>
    </submittedName>
</protein>
<dbReference type="EMBL" id="JBHFFA010000001">
    <property type="protein sequence ID" value="KAL2652423.1"/>
    <property type="molecule type" value="Genomic_DNA"/>
</dbReference>
<feature type="region of interest" description="Disordered" evidence="1">
    <location>
        <begin position="1"/>
        <end position="25"/>
    </location>
</feature>
<gene>
    <name evidence="2" type="ORF">R1flu_020551</name>
</gene>
<sequence>MTEVLGQRSNRGGVSTYNPRMSGDHVQKVGNEISAIENWEFGEKRPNSNHNGQTTYDTPGIQAGDTDSSKYSGSYGNIAIHNGCKQMNHHSTGEEEIAMARRAPTTKKPKEEEDQGKTIGPDTCHRSHLR</sequence>
<name>A0ABD1ZLU2_9MARC</name>
<feature type="region of interest" description="Disordered" evidence="1">
    <location>
        <begin position="90"/>
        <end position="130"/>
    </location>
</feature>
<feature type="compositionally biased region" description="Polar residues" evidence="1">
    <location>
        <begin position="7"/>
        <end position="19"/>
    </location>
</feature>
<evidence type="ECO:0000313" key="2">
    <source>
        <dbReference type="EMBL" id="KAL2652423.1"/>
    </source>
</evidence>
<organism evidence="2 3">
    <name type="scientific">Riccia fluitans</name>
    <dbReference type="NCBI Taxonomy" id="41844"/>
    <lineage>
        <taxon>Eukaryota</taxon>
        <taxon>Viridiplantae</taxon>
        <taxon>Streptophyta</taxon>
        <taxon>Embryophyta</taxon>
        <taxon>Marchantiophyta</taxon>
        <taxon>Marchantiopsida</taxon>
        <taxon>Marchantiidae</taxon>
        <taxon>Marchantiales</taxon>
        <taxon>Ricciaceae</taxon>
        <taxon>Riccia</taxon>
    </lineage>
</organism>
<reference evidence="2 3" key="1">
    <citation type="submission" date="2024-09" db="EMBL/GenBank/DDBJ databases">
        <title>Chromosome-scale assembly of Riccia fluitans.</title>
        <authorList>
            <person name="Paukszto L."/>
            <person name="Sawicki J."/>
            <person name="Karawczyk K."/>
            <person name="Piernik-Szablinska J."/>
            <person name="Szczecinska M."/>
            <person name="Mazdziarz M."/>
        </authorList>
    </citation>
    <scope>NUCLEOTIDE SEQUENCE [LARGE SCALE GENOMIC DNA]</scope>
    <source>
        <strain evidence="2">Rf_01</strain>
        <tissue evidence="2">Aerial parts of the thallus</tissue>
    </source>
</reference>
<feature type="region of interest" description="Disordered" evidence="1">
    <location>
        <begin position="41"/>
        <end position="69"/>
    </location>
</feature>
<dbReference type="Proteomes" id="UP001605036">
    <property type="component" value="Unassembled WGS sequence"/>
</dbReference>
<keyword evidence="3" id="KW-1185">Reference proteome</keyword>
<proteinExistence type="predicted"/>
<evidence type="ECO:0000313" key="3">
    <source>
        <dbReference type="Proteomes" id="UP001605036"/>
    </source>
</evidence>